<evidence type="ECO:0000256" key="1">
    <source>
        <dbReference type="SAM" id="MobiDB-lite"/>
    </source>
</evidence>
<accession>A0A1B6MD34</accession>
<feature type="compositionally biased region" description="Polar residues" evidence="1">
    <location>
        <begin position="12"/>
        <end position="26"/>
    </location>
</feature>
<feature type="compositionally biased region" description="Basic and acidic residues" evidence="1">
    <location>
        <begin position="1"/>
        <end position="11"/>
    </location>
</feature>
<gene>
    <name evidence="2" type="ORF">g.434</name>
</gene>
<dbReference type="EMBL" id="GEBQ01006188">
    <property type="protein sequence ID" value="JAT33789.1"/>
    <property type="molecule type" value="Transcribed_RNA"/>
</dbReference>
<reference evidence="2" key="1">
    <citation type="submission" date="2015-11" db="EMBL/GenBank/DDBJ databases">
        <title>De novo transcriptome assembly of four potential Pierce s Disease insect vectors from Arizona vineyards.</title>
        <authorList>
            <person name="Tassone E.E."/>
        </authorList>
    </citation>
    <scope>NUCLEOTIDE SEQUENCE</scope>
</reference>
<protein>
    <submittedName>
        <fullName evidence="2">Uncharacterized protein</fullName>
    </submittedName>
</protein>
<evidence type="ECO:0000313" key="2">
    <source>
        <dbReference type="EMBL" id="JAT33789.1"/>
    </source>
</evidence>
<name>A0A1B6MD34_9HEMI</name>
<feature type="region of interest" description="Disordered" evidence="1">
    <location>
        <begin position="1"/>
        <end position="32"/>
    </location>
</feature>
<sequence>MGQEDIPKEESPCNSEKNTESETQLDVNGERNSKCEYVKSKMEAMQRRIDELKEKIKHEGDFLQREEASIKSELFDENVEDLQITFGMDDQASEGSSEKSLYFSASNYSVCSLSSGSTDSAYSSFTRFVNNFVKTQGSKERASLLQLHSKKQISMNMMRHSLAELDSRCSDELEVIQRNLEHVERLAGEFGVDLPPPGEKKALDFHSKSEVDIMRRQKVRNNLTVIWPPLKKYCENQLEWSQSPEVINNDTENHRSHA</sequence>
<proteinExistence type="predicted"/>
<organism evidence="2">
    <name type="scientific">Graphocephala atropunctata</name>
    <dbReference type="NCBI Taxonomy" id="36148"/>
    <lineage>
        <taxon>Eukaryota</taxon>
        <taxon>Metazoa</taxon>
        <taxon>Ecdysozoa</taxon>
        <taxon>Arthropoda</taxon>
        <taxon>Hexapoda</taxon>
        <taxon>Insecta</taxon>
        <taxon>Pterygota</taxon>
        <taxon>Neoptera</taxon>
        <taxon>Paraneoptera</taxon>
        <taxon>Hemiptera</taxon>
        <taxon>Auchenorrhyncha</taxon>
        <taxon>Membracoidea</taxon>
        <taxon>Cicadellidae</taxon>
        <taxon>Cicadellinae</taxon>
        <taxon>Cicadellini</taxon>
        <taxon>Graphocephala</taxon>
    </lineage>
</organism>
<dbReference type="AlphaFoldDB" id="A0A1B6MD34"/>